<evidence type="ECO:0000256" key="1">
    <source>
        <dbReference type="SAM" id="MobiDB-lite"/>
    </source>
</evidence>
<organism evidence="3">
    <name type="scientific">Ruegeria sp. PrR005</name>
    <dbReference type="NCBI Taxonomy" id="2706882"/>
    <lineage>
        <taxon>Bacteria</taxon>
        <taxon>Pseudomonadati</taxon>
        <taxon>Pseudomonadota</taxon>
        <taxon>Alphaproteobacteria</taxon>
        <taxon>Rhodobacterales</taxon>
        <taxon>Roseobacteraceae</taxon>
        <taxon>Ruegeria</taxon>
    </lineage>
</organism>
<gene>
    <name evidence="3" type="ORF">G0P99_18625</name>
</gene>
<comment type="caution">
    <text evidence="3">The sequence shown here is derived from an EMBL/GenBank/DDBJ whole genome shotgun (WGS) entry which is preliminary data.</text>
</comment>
<feature type="signal peptide" evidence="2">
    <location>
        <begin position="1"/>
        <end position="19"/>
    </location>
</feature>
<feature type="region of interest" description="Disordered" evidence="1">
    <location>
        <begin position="30"/>
        <end position="64"/>
    </location>
</feature>
<evidence type="ECO:0000256" key="2">
    <source>
        <dbReference type="SAM" id="SignalP"/>
    </source>
</evidence>
<proteinExistence type="predicted"/>
<feature type="chain" id="PRO_5025669338" description="Lipoprotein" evidence="2">
    <location>
        <begin position="20"/>
        <end position="64"/>
    </location>
</feature>
<keyword evidence="2" id="KW-0732">Signal</keyword>
<evidence type="ECO:0008006" key="4">
    <source>
        <dbReference type="Google" id="ProtNLM"/>
    </source>
</evidence>
<evidence type="ECO:0000313" key="3">
    <source>
        <dbReference type="EMBL" id="NDW46967.1"/>
    </source>
</evidence>
<dbReference type="PROSITE" id="PS51257">
    <property type="entry name" value="PROKAR_LIPOPROTEIN"/>
    <property type="match status" value="1"/>
</dbReference>
<protein>
    <recommendedName>
        <fullName evidence="4">Lipoprotein</fullName>
    </recommendedName>
</protein>
<feature type="compositionally biased region" description="Basic and acidic residues" evidence="1">
    <location>
        <begin position="38"/>
        <end position="51"/>
    </location>
</feature>
<accession>A0A6B2NWF0</accession>
<dbReference type="RefSeq" id="WP_164131984.1">
    <property type="nucleotide sequence ID" value="NZ_JAAGOX010000043.1"/>
</dbReference>
<dbReference type="AlphaFoldDB" id="A0A6B2NWF0"/>
<dbReference type="EMBL" id="JAAGOX010000043">
    <property type="protein sequence ID" value="NDW46967.1"/>
    <property type="molecule type" value="Genomic_DNA"/>
</dbReference>
<sequence>MTACFRLLFLVSSLVGLSACDVGPNGYGTAPPGVSQADWDRQVQAEREAKRARYQGPRGGATGR</sequence>
<reference evidence="3" key="1">
    <citation type="submission" date="2020-02" db="EMBL/GenBank/DDBJ databases">
        <title>Delineation of the pyrene-degrading pathway in Roseobacter clade bacteria by genomic analysis.</title>
        <authorList>
            <person name="Zhou H."/>
            <person name="Wang H."/>
        </authorList>
    </citation>
    <scope>NUCLEOTIDE SEQUENCE</scope>
    <source>
        <strain evidence="3">PrR005</strain>
    </source>
</reference>
<name>A0A6B2NWF0_9RHOB</name>